<dbReference type="InterPro" id="IPR020904">
    <property type="entry name" value="Sc_DH/Rdtase_CS"/>
</dbReference>
<comment type="similarity">
    <text evidence="1">Belongs to the short-chain dehydrogenases/reductases (SDR) family.</text>
</comment>
<dbReference type="PROSITE" id="PS00061">
    <property type="entry name" value="ADH_SHORT"/>
    <property type="match status" value="1"/>
</dbReference>
<evidence type="ECO:0000256" key="2">
    <source>
        <dbReference type="ARBA" id="ARBA00023002"/>
    </source>
</evidence>
<dbReference type="EMBL" id="BAAANE010000010">
    <property type="protein sequence ID" value="GAA1655760.1"/>
    <property type="molecule type" value="Genomic_DNA"/>
</dbReference>
<keyword evidence="2" id="KW-0560">Oxidoreductase</keyword>
<sequence>MSVLDSFSLSGRTAIVTGGYRGLGLAFARGLAEAGADVVIGARDEKASAGAAAALAEETGRTVVGIGLDVADQDSAERSVAAALEATGRLDILVNNAGICIHRPALDIPADEWREVFDTNVHGLWLMSQVAGRHFAQQGAGTIVNIGSISAQIVNRPQWQPAYNASKAAVHQLTKSLAAEWAPLGIRVNAVAPGYVKTEMAPVDDPEFKPRWIDDAPMQRYALPEEIAPTVVYLASDASSFMTGSVVVIDGGYTLF</sequence>
<dbReference type="InterPro" id="IPR036291">
    <property type="entry name" value="NAD(P)-bd_dom_sf"/>
</dbReference>
<dbReference type="NCBIfam" id="NF005559">
    <property type="entry name" value="PRK07231.1"/>
    <property type="match status" value="1"/>
</dbReference>
<dbReference type="PANTHER" id="PTHR42760">
    <property type="entry name" value="SHORT-CHAIN DEHYDROGENASES/REDUCTASES FAMILY MEMBER"/>
    <property type="match status" value="1"/>
</dbReference>
<dbReference type="Gene3D" id="3.40.50.720">
    <property type="entry name" value="NAD(P)-binding Rossmann-like Domain"/>
    <property type="match status" value="1"/>
</dbReference>
<dbReference type="Proteomes" id="UP001501319">
    <property type="component" value="Unassembled WGS sequence"/>
</dbReference>
<dbReference type="PANTHER" id="PTHR42760:SF115">
    <property type="entry name" value="3-OXOACYL-[ACYL-CARRIER-PROTEIN] REDUCTASE FABG"/>
    <property type="match status" value="1"/>
</dbReference>
<dbReference type="SUPFAM" id="SSF51735">
    <property type="entry name" value="NAD(P)-binding Rossmann-fold domains"/>
    <property type="match status" value="1"/>
</dbReference>
<name>A0ABN2FQ51_9ACTN</name>
<dbReference type="PRINTS" id="PR00080">
    <property type="entry name" value="SDRFAMILY"/>
</dbReference>
<evidence type="ECO:0000256" key="1">
    <source>
        <dbReference type="ARBA" id="ARBA00006484"/>
    </source>
</evidence>
<keyword evidence="4" id="KW-1185">Reference proteome</keyword>
<dbReference type="RefSeq" id="WP_344115219.1">
    <property type="nucleotide sequence ID" value="NZ_BAAANE010000010.1"/>
</dbReference>
<accession>A0ABN2FQ51</accession>
<dbReference type="PRINTS" id="PR00081">
    <property type="entry name" value="GDHRDH"/>
</dbReference>
<dbReference type="Pfam" id="PF13561">
    <property type="entry name" value="adh_short_C2"/>
    <property type="match status" value="1"/>
</dbReference>
<reference evidence="3 4" key="1">
    <citation type="journal article" date="2019" name="Int. J. Syst. Evol. Microbiol.">
        <title>The Global Catalogue of Microorganisms (GCM) 10K type strain sequencing project: providing services to taxonomists for standard genome sequencing and annotation.</title>
        <authorList>
            <consortium name="The Broad Institute Genomics Platform"/>
            <consortium name="The Broad Institute Genome Sequencing Center for Infectious Disease"/>
            <person name="Wu L."/>
            <person name="Ma J."/>
        </authorList>
    </citation>
    <scope>NUCLEOTIDE SEQUENCE [LARGE SCALE GENOMIC DNA]</scope>
    <source>
        <strain evidence="3 4">JCM 14306</strain>
    </source>
</reference>
<organism evidence="3 4">
    <name type="scientific">Kribbella alba</name>
    <dbReference type="NCBI Taxonomy" id="190197"/>
    <lineage>
        <taxon>Bacteria</taxon>
        <taxon>Bacillati</taxon>
        <taxon>Actinomycetota</taxon>
        <taxon>Actinomycetes</taxon>
        <taxon>Propionibacteriales</taxon>
        <taxon>Kribbellaceae</taxon>
        <taxon>Kribbella</taxon>
    </lineage>
</organism>
<gene>
    <name evidence="3" type="ORF">GCM10009744_55390</name>
</gene>
<evidence type="ECO:0000313" key="3">
    <source>
        <dbReference type="EMBL" id="GAA1655760.1"/>
    </source>
</evidence>
<evidence type="ECO:0000313" key="4">
    <source>
        <dbReference type="Proteomes" id="UP001501319"/>
    </source>
</evidence>
<comment type="caution">
    <text evidence="3">The sequence shown here is derived from an EMBL/GenBank/DDBJ whole genome shotgun (WGS) entry which is preliminary data.</text>
</comment>
<proteinExistence type="inferred from homology"/>
<protein>
    <submittedName>
        <fullName evidence="3">Glucose 1-dehydrogenase</fullName>
    </submittedName>
</protein>
<dbReference type="InterPro" id="IPR002347">
    <property type="entry name" value="SDR_fam"/>
</dbReference>